<feature type="region of interest" description="Disordered" evidence="1">
    <location>
        <begin position="27"/>
        <end position="60"/>
    </location>
</feature>
<dbReference type="KEGG" id="mng:MNEG_8543"/>
<gene>
    <name evidence="3" type="ORF">MNEG_8543</name>
</gene>
<feature type="chain" id="PRO_5002247533" evidence="2">
    <location>
        <begin position="24"/>
        <end position="464"/>
    </location>
</feature>
<dbReference type="GeneID" id="25741419"/>
<protein>
    <submittedName>
        <fullName evidence="3">Uncharacterized protein</fullName>
    </submittedName>
</protein>
<proteinExistence type="predicted"/>
<feature type="compositionally biased region" description="Pro residues" evidence="1">
    <location>
        <begin position="35"/>
        <end position="45"/>
    </location>
</feature>
<dbReference type="Proteomes" id="UP000054498">
    <property type="component" value="Unassembled WGS sequence"/>
</dbReference>
<keyword evidence="2" id="KW-0732">Signal</keyword>
<dbReference type="EMBL" id="KK101853">
    <property type="protein sequence ID" value="KIY99419.1"/>
    <property type="molecule type" value="Genomic_DNA"/>
</dbReference>
<keyword evidence="4" id="KW-1185">Reference proteome</keyword>
<feature type="signal peptide" evidence="2">
    <location>
        <begin position="1"/>
        <end position="23"/>
    </location>
</feature>
<evidence type="ECO:0000256" key="2">
    <source>
        <dbReference type="SAM" id="SignalP"/>
    </source>
</evidence>
<accession>A0A0D2M7S6</accession>
<evidence type="ECO:0000313" key="3">
    <source>
        <dbReference type="EMBL" id="KIY99419.1"/>
    </source>
</evidence>
<reference evidence="3 4" key="1">
    <citation type="journal article" date="2013" name="BMC Genomics">
        <title>Reconstruction of the lipid metabolism for the microalga Monoraphidium neglectum from its genome sequence reveals characteristics suitable for biofuel production.</title>
        <authorList>
            <person name="Bogen C."/>
            <person name="Al-Dilaimi A."/>
            <person name="Albersmeier A."/>
            <person name="Wichmann J."/>
            <person name="Grundmann M."/>
            <person name="Rupp O."/>
            <person name="Lauersen K.J."/>
            <person name="Blifernez-Klassen O."/>
            <person name="Kalinowski J."/>
            <person name="Goesmann A."/>
            <person name="Mussgnug J.H."/>
            <person name="Kruse O."/>
        </authorList>
    </citation>
    <scope>NUCLEOTIDE SEQUENCE [LARGE SCALE GENOMIC DNA]</scope>
    <source>
        <strain evidence="3 4">SAG 48.87</strain>
    </source>
</reference>
<evidence type="ECO:0000313" key="4">
    <source>
        <dbReference type="Proteomes" id="UP000054498"/>
    </source>
</evidence>
<evidence type="ECO:0000256" key="1">
    <source>
        <dbReference type="SAM" id="MobiDB-lite"/>
    </source>
</evidence>
<dbReference type="AlphaFoldDB" id="A0A0D2M7S6"/>
<organism evidence="3 4">
    <name type="scientific">Monoraphidium neglectum</name>
    <dbReference type="NCBI Taxonomy" id="145388"/>
    <lineage>
        <taxon>Eukaryota</taxon>
        <taxon>Viridiplantae</taxon>
        <taxon>Chlorophyta</taxon>
        <taxon>core chlorophytes</taxon>
        <taxon>Chlorophyceae</taxon>
        <taxon>CS clade</taxon>
        <taxon>Sphaeropleales</taxon>
        <taxon>Selenastraceae</taxon>
        <taxon>Monoraphidium</taxon>
    </lineage>
</organism>
<name>A0A0D2M7S6_9CHLO</name>
<sequence length="464" mass="47210">MRRSRVACMVLIACLATLYVADAAKPNPKGKAPADAPPSATPPAAPRILQPPSAPAALPPLPSGAAPAVAPAAPAALAAPAAPAAPVAPAPLTPSGSPSGYSVEAAEGCINAGALQGDTTAWLACHNAKAACQGFGPGIVIRANAAAAANATAVDLKAANGSASLVQCSKFAHGACQQGAKTASDFLCAAELATGFGDCSPEDFATAFAIEATAACASTAKAATGVDPETGAWAGAAGNATAPPEAPSGGKGGAALGLAKRTEDDATIHSPFQNPWTDPFTNPNWWMYARGGPYGPYTGGAGRESPAGGYVNGNWYQFSGVWYQYLAGQFYPAANTGGGVSSGGGASSGGVFSGGSPAGPSGPPAGQDRTAPVYQNGQWYQLGGVSYLYQDNQWHYLKDDQWYLFSENNWYYYEPKAATYYYYSNGMYYVPDTPTATTGHWFNVPKPRTPPAAPTGRPSRRLLA</sequence>
<dbReference type="RefSeq" id="XP_013898439.1">
    <property type="nucleotide sequence ID" value="XM_014042985.1"/>
</dbReference>